<protein>
    <recommendedName>
        <fullName evidence="7">Chaperonin GroEL</fullName>
        <ecNumber evidence="7">5.6.1.7</ecNumber>
    </recommendedName>
    <alternativeName>
        <fullName evidence="7">60 kDa chaperonin</fullName>
    </alternativeName>
    <alternativeName>
        <fullName evidence="7">Chaperonin-60</fullName>
        <shortName evidence="7">Cpn60</shortName>
    </alternativeName>
</protein>
<dbReference type="HAMAP" id="MF_00600">
    <property type="entry name" value="CH60"/>
    <property type="match status" value="1"/>
</dbReference>
<dbReference type="RefSeq" id="WP_109516829.1">
    <property type="nucleotide sequence ID" value="NZ_JBHSCH010000042.1"/>
</dbReference>
<evidence type="ECO:0000256" key="7">
    <source>
        <dbReference type="HAMAP-Rule" id="MF_00600"/>
    </source>
</evidence>
<evidence type="ECO:0000313" key="12">
    <source>
        <dbReference type="EMBL" id="PWC28906.1"/>
    </source>
</evidence>
<dbReference type="Pfam" id="PF00118">
    <property type="entry name" value="Cpn60_TCP1"/>
    <property type="match status" value="1"/>
</dbReference>
<gene>
    <name evidence="7 12" type="primary">groL</name>
    <name evidence="7" type="synonym">groEL</name>
    <name evidence="12" type="ORF">CR165_09910</name>
</gene>
<dbReference type="OrthoDB" id="9766614at2"/>
<dbReference type="PRINTS" id="PR00298">
    <property type="entry name" value="CHAPERONIN60"/>
</dbReference>
<evidence type="ECO:0000313" key="13">
    <source>
        <dbReference type="Proteomes" id="UP000245048"/>
    </source>
</evidence>
<dbReference type="Proteomes" id="UP000245048">
    <property type="component" value="Unassembled WGS sequence"/>
</dbReference>
<keyword evidence="4 7" id="KW-0067">ATP-binding</keyword>
<feature type="binding site" evidence="7">
    <location>
        <position position="51"/>
    </location>
    <ligand>
        <name>ATP</name>
        <dbReference type="ChEBI" id="CHEBI:30616"/>
    </ligand>
</feature>
<dbReference type="GO" id="GO:0042026">
    <property type="term" value="P:protein refolding"/>
    <property type="evidence" value="ECO:0007669"/>
    <property type="project" value="UniProtKB-UniRule"/>
</dbReference>
<evidence type="ECO:0000256" key="2">
    <source>
        <dbReference type="ARBA" id="ARBA00022490"/>
    </source>
</evidence>
<comment type="caution">
    <text evidence="12">The sequence shown here is derived from an EMBL/GenBank/DDBJ whole genome shotgun (WGS) entry which is preliminary data.</text>
</comment>
<comment type="caution">
    <text evidence="7">Lacks conserved residue(s) required for the propagation of feature annotation.</text>
</comment>
<dbReference type="Gene3D" id="3.30.260.10">
    <property type="entry name" value="TCP-1-like chaperonin intermediate domain"/>
    <property type="match status" value="1"/>
</dbReference>
<dbReference type="SUPFAM" id="SSF52029">
    <property type="entry name" value="GroEL apical domain-like"/>
    <property type="match status" value="1"/>
</dbReference>
<feature type="binding site" evidence="7">
    <location>
        <begin position="87"/>
        <end position="91"/>
    </location>
    <ligand>
        <name>ATP</name>
        <dbReference type="ChEBI" id="CHEBI:30616"/>
    </ligand>
</feature>
<feature type="binding site" evidence="7">
    <location>
        <position position="415"/>
    </location>
    <ligand>
        <name>ATP</name>
        <dbReference type="ChEBI" id="CHEBI:30616"/>
    </ligand>
</feature>
<dbReference type="GO" id="GO:0140662">
    <property type="term" value="F:ATP-dependent protein folding chaperone"/>
    <property type="evidence" value="ECO:0007669"/>
    <property type="project" value="InterPro"/>
</dbReference>
<dbReference type="GO" id="GO:0016853">
    <property type="term" value="F:isomerase activity"/>
    <property type="evidence" value="ECO:0007669"/>
    <property type="project" value="UniProtKB-KW"/>
</dbReference>
<evidence type="ECO:0000256" key="4">
    <source>
        <dbReference type="ARBA" id="ARBA00022840"/>
    </source>
</evidence>
<dbReference type="GO" id="GO:0051082">
    <property type="term" value="F:unfolded protein binding"/>
    <property type="evidence" value="ECO:0007669"/>
    <property type="project" value="UniProtKB-UniRule"/>
</dbReference>
<evidence type="ECO:0000256" key="9">
    <source>
        <dbReference type="RuleBase" id="RU000419"/>
    </source>
</evidence>
<evidence type="ECO:0000256" key="3">
    <source>
        <dbReference type="ARBA" id="ARBA00022741"/>
    </source>
</evidence>
<dbReference type="NCBIfam" id="NF000592">
    <property type="entry name" value="PRK00013.1"/>
    <property type="match status" value="1"/>
</dbReference>
<dbReference type="NCBIfam" id="NF009488">
    <property type="entry name" value="PRK12850.1"/>
    <property type="match status" value="1"/>
</dbReference>
<dbReference type="NCBIfam" id="TIGR02348">
    <property type="entry name" value="GroEL"/>
    <property type="match status" value="1"/>
</dbReference>
<keyword evidence="13" id="KW-1185">Reference proteome</keyword>
<organism evidence="12 13">
    <name type="scientific">Teichococcus aestuarii</name>
    <dbReference type="NCBI Taxonomy" id="568898"/>
    <lineage>
        <taxon>Bacteria</taxon>
        <taxon>Pseudomonadati</taxon>
        <taxon>Pseudomonadota</taxon>
        <taxon>Alphaproteobacteria</taxon>
        <taxon>Acetobacterales</taxon>
        <taxon>Roseomonadaceae</taxon>
        <taxon>Roseomonas</taxon>
    </lineage>
</organism>
<keyword evidence="6 7" id="KW-0413">Isomerase</keyword>
<dbReference type="GO" id="GO:0005737">
    <property type="term" value="C:cytoplasm"/>
    <property type="evidence" value="ECO:0007669"/>
    <property type="project" value="UniProtKB-SubCell"/>
</dbReference>
<comment type="subcellular location">
    <subcellularLocation>
        <location evidence="7">Cytoplasm</location>
    </subcellularLocation>
</comment>
<dbReference type="NCBIfam" id="NF009489">
    <property type="entry name" value="PRK12851.1"/>
    <property type="match status" value="1"/>
</dbReference>
<dbReference type="InterPro" id="IPR027410">
    <property type="entry name" value="TCP-1-like_intermed_sf"/>
</dbReference>
<accession>A0A2U1V4T2</accession>
<keyword evidence="5 7" id="KW-0143">Chaperone</keyword>
<keyword evidence="2 7" id="KW-0963">Cytoplasm</keyword>
<dbReference type="NCBIfam" id="NF009487">
    <property type="entry name" value="PRK12849.1"/>
    <property type="match status" value="1"/>
</dbReference>
<dbReference type="InterPro" id="IPR018370">
    <property type="entry name" value="Chaperonin_Cpn60_CS"/>
</dbReference>
<dbReference type="Gene3D" id="3.50.7.10">
    <property type="entry name" value="GroEL"/>
    <property type="match status" value="1"/>
</dbReference>
<dbReference type="GO" id="GO:0005524">
    <property type="term" value="F:ATP binding"/>
    <property type="evidence" value="ECO:0007669"/>
    <property type="project" value="UniProtKB-UniRule"/>
</dbReference>
<dbReference type="PROSITE" id="PS00296">
    <property type="entry name" value="CHAPERONINS_CPN60"/>
    <property type="match status" value="1"/>
</dbReference>
<evidence type="ECO:0000256" key="10">
    <source>
        <dbReference type="SAM" id="Coils"/>
    </source>
</evidence>
<evidence type="ECO:0000256" key="8">
    <source>
        <dbReference type="RuleBase" id="RU000418"/>
    </source>
</evidence>
<dbReference type="SUPFAM" id="SSF48592">
    <property type="entry name" value="GroEL equatorial domain-like"/>
    <property type="match status" value="1"/>
</dbReference>
<feature type="coiled-coil region" evidence="10">
    <location>
        <begin position="339"/>
        <end position="366"/>
    </location>
</feature>
<dbReference type="Gene3D" id="1.10.560.10">
    <property type="entry name" value="GroEL-like equatorial domain"/>
    <property type="match status" value="1"/>
</dbReference>
<feature type="binding site" evidence="7">
    <location>
        <position position="496"/>
    </location>
    <ligand>
        <name>ATP</name>
        <dbReference type="ChEBI" id="CHEBI:30616"/>
    </ligand>
</feature>
<feature type="compositionally biased region" description="Gly residues" evidence="11">
    <location>
        <begin position="533"/>
        <end position="547"/>
    </location>
</feature>
<dbReference type="InterPro" id="IPR027409">
    <property type="entry name" value="GroEL-like_apical_dom_sf"/>
</dbReference>
<reference evidence="13" key="1">
    <citation type="submission" date="2017-10" db="EMBL/GenBank/DDBJ databases">
        <authorList>
            <person name="Toshchakov S.V."/>
            <person name="Goeva M.A."/>
        </authorList>
    </citation>
    <scope>NUCLEOTIDE SEQUENCE [LARGE SCALE GENOMIC DNA]</scope>
    <source>
        <strain evidence="13">JR1/69-1-13</strain>
    </source>
</reference>
<evidence type="ECO:0000256" key="1">
    <source>
        <dbReference type="ARBA" id="ARBA00006607"/>
    </source>
</evidence>
<comment type="similarity">
    <text evidence="1 7 8">Belongs to the chaperonin (HSP60) family.</text>
</comment>
<evidence type="ECO:0000256" key="5">
    <source>
        <dbReference type="ARBA" id="ARBA00023186"/>
    </source>
</evidence>
<comment type="function">
    <text evidence="7 9">Together with its co-chaperonin GroES, plays an essential role in assisting protein folding. The GroEL-GroES system forms a nano-cage that allows encapsulation of the non-native substrate proteins and provides a physical environment optimized to promote and accelerate protein folding.</text>
</comment>
<feature type="region of interest" description="Disordered" evidence="11">
    <location>
        <begin position="527"/>
        <end position="547"/>
    </location>
</feature>
<dbReference type="InterPro" id="IPR001844">
    <property type="entry name" value="Cpn60/GroEL"/>
</dbReference>
<sequence>MAAKDVKFGAPARERMLRGVDILADAVKVTLGPKGRNVVIDKSFGAPRITKDGVTVAKEIELADKFENMGAQMVREVASKQNDLAGDGTTTATVLAQAIIREGAKAVAAGLNPMDLKRGVDKAVAVIVEDLKSKTRKITTSAEVAQVGSLSANGETEIGEMIAHAMEKVGNEGVITVEEAKGIQTELDVVEGMQFDRGYVSPYFITNAEKMIAELENPYILIHEKKLSQLQPMLPLLETVVQSGRPLIIVAEDVEGEALATLVVNKLRGGLKIAAVKAPGFGDRRKAMLEDIAILTGGQVISEDLGIKLETVTLAMLGQAKTVRIEKENTTIVDGAGQKSDIEGRVEQIKAQIEETTSDYDREKLQERLAKLAGGVAVIRVGGSTEVEVKERKDRVDDALHATRAAVEEGIVPGGGVALLRASLKLADLKGLNNDEQVGIEIVRRAIQAPLKQIAENAGKDGAVIAGEVLRDSTYEYGYDAQLDEYKDLVAAGIIDPTKVVRTALQDAASIASLLITTEAMIAERPEKKAPAGGPGGMGGMGGDMDF</sequence>
<dbReference type="InterPro" id="IPR002423">
    <property type="entry name" value="Cpn60/GroEL/TCP-1"/>
</dbReference>
<dbReference type="CDD" id="cd03344">
    <property type="entry name" value="GroEL"/>
    <property type="match status" value="1"/>
</dbReference>
<evidence type="ECO:0000256" key="6">
    <source>
        <dbReference type="ARBA" id="ARBA00023235"/>
    </source>
</evidence>
<keyword evidence="10" id="KW-0175">Coiled coil</keyword>
<dbReference type="EC" id="5.6.1.7" evidence="7"/>
<dbReference type="FunFam" id="3.50.7.10:FF:000001">
    <property type="entry name" value="60 kDa chaperonin"/>
    <property type="match status" value="1"/>
</dbReference>
<dbReference type="AlphaFoldDB" id="A0A2U1V4T2"/>
<dbReference type="SUPFAM" id="SSF54849">
    <property type="entry name" value="GroEL-intermediate domain like"/>
    <property type="match status" value="1"/>
</dbReference>
<proteinExistence type="inferred from homology"/>
<dbReference type="FunFam" id="1.10.560.10:FF:000001">
    <property type="entry name" value="60 kDa chaperonin"/>
    <property type="match status" value="1"/>
</dbReference>
<comment type="subunit">
    <text evidence="7 9">Forms a cylinder of 14 subunits composed of two heptameric rings stacked back-to-back. Interacts with the co-chaperonin GroES.</text>
</comment>
<feature type="binding site" evidence="7">
    <location>
        <begin position="30"/>
        <end position="33"/>
    </location>
    <ligand>
        <name>ATP</name>
        <dbReference type="ChEBI" id="CHEBI:30616"/>
    </ligand>
</feature>
<evidence type="ECO:0000256" key="11">
    <source>
        <dbReference type="SAM" id="MobiDB-lite"/>
    </source>
</evidence>
<name>A0A2U1V4T2_9PROT</name>
<keyword evidence="3 7" id="KW-0547">Nucleotide-binding</keyword>
<dbReference type="EMBL" id="PDOA01000005">
    <property type="protein sequence ID" value="PWC28906.1"/>
    <property type="molecule type" value="Genomic_DNA"/>
</dbReference>
<dbReference type="InterPro" id="IPR027413">
    <property type="entry name" value="GROEL-like_equatorial_sf"/>
</dbReference>
<dbReference type="PANTHER" id="PTHR45633">
    <property type="entry name" value="60 KDA HEAT SHOCK PROTEIN, MITOCHONDRIAL"/>
    <property type="match status" value="1"/>
</dbReference>